<accession>A0A323UYN7</accession>
<organism evidence="2 3">
    <name type="scientific">Parazoarcus communis SWub3 = DSM 12120</name>
    <dbReference type="NCBI Taxonomy" id="1121029"/>
    <lineage>
        <taxon>Bacteria</taxon>
        <taxon>Pseudomonadati</taxon>
        <taxon>Pseudomonadota</taxon>
        <taxon>Betaproteobacteria</taxon>
        <taxon>Rhodocyclales</taxon>
        <taxon>Zoogloeaceae</taxon>
        <taxon>Parazoarcus</taxon>
    </lineage>
</organism>
<keyword evidence="3" id="KW-1185">Reference proteome</keyword>
<evidence type="ECO:0000313" key="2">
    <source>
        <dbReference type="EMBL" id="PZA17564.1"/>
    </source>
</evidence>
<dbReference type="Pfam" id="PF04230">
    <property type="entry name" value="PS_pyruv_trans"/>
    <property type="match status" value="1"/>
</dbReference>
<dbReference type="PANTHER" id="PTHR36836">
    <property type="entry name" value="COLANIC ACID BIOSYNTHESIS PROTEIN WCAK"/>
    <property type="match status" value="1"/>
</dbReference>
<evidence type="ECO:0000313" key="3">
    <source>
        <dbReference type="Proteomes" id="UP000248259"/>
    </source>
</evidence>
<dbReference type="OrthoDB" id="6591518at2"/>
<sequence>MSLPLRRVAVFNDTRRTSHYGCEIVMERLIAQLRQRAIEPVFFWPMGVDWRGQSGVDAVLRSVDGVVVNGEGSIHHSDRRPRAHYLAEIAAHARQVAGIPSFLINTSLHAIDQAVIDKLAAYQGIYLRESRSMVVLEGSGLAAERVPDLTLGIAVPHVEFRQGVLCTDSVNAALADRLRRLARRRGWHHCRLTHAARPRLAEYGPGREYLRRHGKWLHALLTGRNTRHRRHFVPFLGGHALLCTGRFHAVTLALATATPFVAVESNTPKISGLLEDVFGSSRRVLTLDDIEQVADAQDYDWLPSERNALAMFLQSADVSMHRMFDRIRKHLDECA</sequence>
<dbReference type="PANTHER" id="PTHR36836:SF1">
    <property type="entry name" value="COLANIC ACID BIOSYNTHESIS PROTEIN WCAK"/>
    <property type="match status" value="1"/>
</dbReference>
<feature type="domain" description="Polysaccharide pyruvyl transferase" evidence="1">
    <location>
        <begin position="19"/>
        <end position="265"/>
    </location>
</feature>
<name>A0A323UYN7_9RHOO</name>
<comment type="caution">
    <text evidence="2">The sequence shown here is derived from an EMBL/GenBank/DDBJ whole genome shotgun (WGS) entry which is preliminary data.</text>
</comment>
<protein>
    <recommendedName>
        <fullName evidence="1">Polysaccharide pyruvyl transferase domain-containing protein</fullName>
    </recommendedName>
</protein>
<proteinExistence type="predicted"/>
<dbReference type="InterPro" id="IPR007345">
    <property type="entry name" value="Polysacch_pyruvyl_Trfase"/>
</dbReference>
<evidence type="ECO:0000259" key="1">
    <source>
        <dbReference type="Pfam" id="PF04230"/>
    </source>
</evidence>
<dbReference type="RefSeq" id="WP_110523578.1">
    <property type="nucleotide sequence ID" value="NZ_QKOE01000003.1"/>
</dbReference>
<reference evidence="2 3" key="1">
    <citation type="submission" date="2018-06" db="EMBL/GenBank/DDBJ databases">
        <title>Azoarcus communis strain SWub3 genome.</title>
        <authorList>
            <person name="Zorraquino Salvo V."/>
            <person name="Toubiana D."/>
            <person name="Blumwald E."/>
        </authorList>
    </citation>
    <scope>NUCLEOTIDE SEQUENCE [LARGE SCALE GENOMIC DNA]</scope>
    <source>
        <strain evidence="2 3">SWub3</strain>
    </source>
</reference>
<dbReference type="AlphaFoldDB" id="A0A323UYN7"/>
<dbReference type="Proteomes" id="UP000248259">
    <property type="component" value="Unassembled WGS sequence"/>
</dbReference>
<dbReference type="EMBL" id="QKOE01000003">
    <property type="protein sequence ID" value="PZA17564.1"/>
    <property type="molecule type" value="Genomic_DNA"/>
</dbReference>
<gene>
    <name evidence="2" type="ORF">DNK49_06865</name>
</gene>